<proteinExistence type="inferred from homology"/>
<keyword evidence="4 6" id="KW-1133">Transmembrane helix</keyword>
<evidence type="ECO:0000313" key="8">
    <source>
        <dbReference type="EMBL" id="MBR0653854.1"/>
    </source>
</evidence>
<keyword evidence="9" id="KW-1185">Reference proteome</keyword>
<feature type="transmembrane region" description="Helical" evidence="6">
    <location>
        <begin position="172"/>
        <end position="192"/>
    </location>
</feature>
<keyword evidence="5 6" id="KW-0472">Membrane</keyword>
<evidence type="ECO:0000256" key="3">
    <source>
        <dbReference type="ARBA" id="ARBA00022692"/>
    </source>
</evidence>
<feature type="transmembrane region" description="Helical" evidence="6">
    <location>
        <begin position="122"/>
        <end position="143"/>
    </location>
</feature>
<evidence type="ECO:0000256" key="4">
    <source>
        <dbReference type="ARBA" id="ARBA00022989"/>
    </source>
</evidence>
<comment type="caution">
    <text evidence="8">The sequence shown here is derived from an EMBL/GenBank/DDBJ whole genome shotgun (WGS) entry which is preliminary data.</text>
</comment>
<evidence type="ECO:0000256" key="5">
    <source>
        <dbReference type="ARBA" id="ARBA00023136"/>
    </source>
</evidence>
<evidence type="ECO:0000256" key="2">
    <source>
        <dbReference type="ARBA" id="ARBA00007362"/>
    </source>
</evidence>
<reference evidence="8" key="1">
    <citation type="submission" date="2020-01" db="EMBL/GenBank/DDBJ databases">
        <authorList>
            <person name="Rat A."/>
        </authorList>
    </citation>
    <scope>NUCLEOTIDE SEQUENCE</scope>
    <source>
        <strain evidence="8">LMG 28251</strain>
    </source>
</reference>
<dbReference type="AlphaFoldDB" id="A0AAF1JUP6"/>
<keyword evidence="3 6" id="KW-0812">Transmembrane</keyword>
<comment type="similarity">
    <text evidence="2">Belongs to the EamA transporter family.</text>
</comment>
<organism evidence="8 9">
    <name type="scientific">Plastoroseomonas arctica</name>
    <dbReference type="NCBI Taxonomy" id="1509237"/>
    <lineage>
        <taxon>Bacteria</taxon>
        <taxon>Pseudomonadati</taxon>
        <taxon>Pseudomonadota</taxon>
        <taxon>Alphaproteobacteria</taxon>
        <taxon>Acetobacterales</taxon>
        <taxon>Acetobacteraceae</taxon>
        <taxon>Plastoroseomonas</taxon>
    </lineage>
</organism>
<dbReference type="InterPro" id="IPR050638">
    <property type="entry name" value="AA-Vitamin_Transporters"/>
</dbReference>
<reference evidence="8" key="2">
    <citation type="journal article" date="2021" name="Syst. Appl. Microbiol.">
        <title>Roseomonas hellenica sp. nov., isolated from roots of wild-growing Alkanna tinctoria.</title>
        <authorList>
            <person name="Rat A."/>
            <person name="Naranjo H.D."/>
            <person name="Lebbe L."/>
            <person name="Cnockaert M."/>
            <person name="Krigas N."/>
            <person name="Grigoriadou K."/>
            <person name="Maloupa E."/>
            <person name="Willems A."/>
        </authorList>
    </citation>
    <scope>NUCLEOTIDE SEQUENCE</scope>
    <source>
        <strain evidence="8">LMG 28251</strain>
    </source>
</reference>
<feature type="domain" description="EamA" evidence="7">
    <location>
        <begin position="2"/>
        <end position="133"/>
    </location>
</feature>
<comment type="subcellular location">
    <subcellularLocation>
        <location evidence="1">Membrane</location>
        <topology evidence="1">Multi-pass membrane protein</topology>
    </subcellularLocation>
</comment>
<sequence>MILGLGSSVIWGGHAVVARAALAGQGLVPLDLAAFRYSIAAVVLLPLLWRGRQALARVGAWRMLVLTALGGAPNLLLFVGALVYAPATHGGTIAPMTVPVVGALLAVPLLREVPTPGRWAALAAMAAGVLLIGWDGIAGVAAGAWRGDLMLLGAGASWGAFTVLLRRWQVPAMASTAAVTAISALLVLPFWLPWRGAAVMAMPAGVVLPHLIAQGLFLGAAAMFLYARAVELLGATRASTLSVIVPVVALILAAFVLMEPIGALQLLGAALAVGGMAAAVLFTGRRQG</sequence>
<gene>
    <name evidence="8" type="ORF">GXW79_02060</name>
</gene>
<evidence type="ECO:0000313" key="9">
    <source>
        <dbReference type="Proteomes" id="UP001196068"/>
    </source>
</evidence>
<feature type="transmembrane region" description="Helical" evidence="6">
    <location>
        <begin position="63"/>
        <end position="87"/>
    </location>
</feature>
<name>A0AAF1JUP6_9PROT</name>
<dbReference type="Pfam" id="PF00892">
    <property type="entry name" value="EamA"/>
    <property type="match status" value="2"/>
</dbReference>
<feature type="transmembrane region" description="Helical" evidence="6">
    <location>
        <begin position="149"/>
        <end position="165"/>
    </location>
</feature>
<feature type="transmembrane region" description="Helical" evidence="6">
    <location>
        <begin position="93"/>
        <end position="110"/>
    </location>
</feature>
<protein>
    <submittedName>
        <fullName evidence="8">DMT family transporter</fullName>
    </submittedName>
</protein>
<feature type="transmembrane region" description="Helical" evidence="6">
    <location>
        <begin position="204"/>
        <end position="226"/>
    </location>
</feature>
<dbReference type="InterPro" id="IPR037185">
    <property type="entry name" value="EmrE-like"/>
</dbReference>
<dbReference type="InterPro" id="IPR000620">
    <property type="entry name" value="EamA_dom"/>
</dbReference>
<feature type="domain" description="EamA" evidence="7">
    <location>
        <begin position="146"/>
        <end position="278"/>
    </location>
</feature>
<feature type="transmembrane region" description="Helical" evidence="6">
    <location>
        <begin position="263"/>
        <end position="282"/>
    </location>
</feature>
<accession>A0AAF1JUP6</accession>
<dbReference type="EMBL" id="JAAEDH010000001">
    <property type="protein sequence ID" value="MBR0653854.1"/>
    <property type="molecule type" value="Genomic_DNA"/>
</dbReference>
<dbReference type="RefSeq" id="WP_211872534.1">
    <property type="nucleotide sequence ID" value="NZ_JAAEDH010000001.1"/>
</dbReference>
<evidence type="ECO:0000259" key="7">
    <source>
        <dbReference type="Pfam" id="PF00892"/>
    </source>
</evidence>
<dbReference type="PANTHER" id="PTHR32322">
    <property type="entry name" value="INNER MEMBRANE TRANSPORTER"/>
    <property type="match status" value="1"/>
</dbReference>
<feature type="transmembrane region" description="Helical" evidence="6">
    <location>
        <begin position="238"/>
        <end position="257"/>
    </location>
</feature>
<dbReference type="GO" id="GO:0016020">
    <property type="term" value="C:membrane"/>
    <property type="evidence" value="ECO:0007669"/>
    <property type="project" value="UniProtKB-SubCell"/>
</dbReference>
<evidence type="ECO:0000256" key="6">
    <source>
        <dbReference type="SAM" id="Phobius"/>
    </source>
</evidence>
<dbReference type="Proteomes" id="UP001196068">
    <property type="component" value="Unassembled WGS sequence"/>
</dbReference>
<feature type="transmembrane region" description="Helical" evidence="6">
    <location>
        <begin position="33"/>
        <end position="51"/>
    </location>
</feature>
<dbReference type="SUPFAM" id="SSF103481">
    <property type="entry name" value="Multidrug resistance efflux transporter EmrE"/>
    <property type="match status" value="2"/>
</dbReference>
<dbReference type="PANTHER" id="PTHR32322:SF2">
    <property type="entry name" value="EAMA DOMAIN-CONTAINING PROTEIN"/>
    <property type="match status" value="1"/>
</dbReference>
<evidence type="ECO:0000256" key="1">
    <source>
        <dbReference type="ARBA" id="ARBA00004141"/>
    </source>
</evidence>